<gene>
    <name evidence="2" type="ORF">CLTEP_20100</name>
</gene>
<proteinExistence type="predicted"/>
<name>A0A151B2D6_9CLOT</name>
<dbReference type="Proteomes" id="UP000075531">
    <property type="component" value="Unassembled WGS sequence"/>
</dbReference>
<sequence length="161" mass="18984">MYIKFYKNKYFIASLFFLLLFSIYLLVCLKSKYVPKVVKADISIEEQSFSKEENYGLCVSVILDLKTLNEKNIKYTSANLKMLVPKKINDIIGVDSLESPVVLNKHENQLEYNFSFYNQSVDKKDILNAINNVDKFVFEFYLDDKLYCKIPIKYSQFNILY</sequence>
<evidence type="ECO:0000256" key="1">
    <source>
        <dbReference type="SAM" id="Phobius"/>
    </source>
</evidence>
<evidence type="ECO:0000313" key="2">
    <source>
        <dbReference type="EMBL" id="KYH34064.1"/>
    </source>
</evidence>
<keyword evidence="1" id="KW-0812">Transmembrane</keyword>
<keyword evidence="1" id="KW-0472">Membrane</keyword>
<dbReference type="EMBL" id="LTBA01000027">
    <property type="protein sequence ID" value="KYH34064.1"/>
    <property type="molecule type" value="Genomic_DNA"/>
</dbReference>
<organism evidence="2 3">
    <name type="scientific">Clostridium tepidiprofundi DSM 19306</name>
    <dbReference type="NCBI Taxonomy" id="1121338"/>
    <lineage>
        <taxon>Bacteria</taxon>
        <taxon>Bacillati</taxon>
        <taxon>Bacillota</taxon>
        <taxon>Clostridia</taxon>
        <taxon>Eubacteriales</taxon>
        <taxon>Clostridiaceae</taxon>
        <taxon>Clostridium</taxon>
    </lineage>
</organism>
<reference evidence="2 3" key="1">
    <citation type="submission" date="2016-02" db="EMBL/GenBank/DDBJ databases">
        <title>Genome sequence of Clostridium tepidiprofundi DSM 19306.</title>
        <authorList>
            <person name="Poehlein A."/>
            <person name="Daniel R."/>
        </authorList>
    </citation>
    <scope>NUCLEOTIDE SEQUENCE [LARGE SCALE GENOMIC DNA]</scope>
    <source>
        <strain evidence="2 3">DSM 19306</strain>
    </source>
</reference>
<feature type="transmembrane region" description="Helical" evidence="1">
    <location>
        <begin position="12"/>
        <end position="29"/>
    </location>
</feature>
<dbReference type="RefSeq" id="WP_066826286.1">
    <property type="nucleotide sequence ID" value="NZ_LTBA01000027.1"/>
</dbReference>
<protein>
    <submittedName>
        <fullName evidence="2">Uncharacterized protein</fullName>
    </submittedName>
</protein>
<keyword evidence="3" id="KW-1185">Reference proteome</keyword>
<evidence type="ECO:0000313" key="3">
    <source>
        <dbReference type="Proteomes" id="UP000075531"/>
    </source>
</evidence>
<dbReference type="STRING" id="1121338.CLTEP_20100"/>
<accession>A0A151B2D6</accession>
<dbReference type="PATRIC" id="fig|1121338.3.peg.2092"/>
<dbReference type="AlphaFoldDB" id="A0A151B2D6"/>
<comment type="caution">
    <text evidence="2">The sequence shown here is derived from an EMBL/GenBank/DDBJ whole genome shotgun (WGS) entry which is preliminary data.</text>
</comment>
<keyword evidence="1" id="KW-1133">Transmembrane helix</keyword>